<dbReference type="PROSITE" id="PS51819">
    <property type="entry name" value="VOC"/>
    <property type="match status" value="1"/>
</dbReference>
<dbReference type="GO" id="GO:0004493">
    <property type="term" value="F:methylmalonyl-CoA epimerase activity"/>
    <property type="evidence" value="ECO:0007669"/>
    <property type="project" value="TreeGrafter"/>
</dbReference>
<dbReference type="EMBL" id="OB701431">
    <property type="protein sequence ID" value="CAD7238435.1"/>
    <property type="molecule type" value="Genomic_DNA"/>
</dbReference>
<protein>
    <submittedName>
        <fullName evidence="3">Uncharacterized protein</fullName>
    </submittedName>
</protein>
<dbReference type="OrthoDB" id="10041555at2759"/>
<dbReference type="GO" id="GO:0046491">
    <property type="term" value="P:L-methylmalonyl-CoA metabolic process"/>
    <property type="evidence" value="ECO:0007669"/>
    <property type="project" value="TreeGrafter"/>
</dbReference>
<name>A0A7R8WUJ2_9CRUS</name>
<dbReference type="Pfam" id="PF13669">
    <property type="entry name" value="Glyoxalase_4"/>
    <property type="match status" value="1"/>
</dbReference>
<dbReference type="GO" id="GO:0046872">
    <property type="term" value="F:metal ion binding"/>
    <property type="evidence" value="ECO:0007669"/>
    <property type="project" value="UniProtKB-KW"/>
</dbReference>
<dbReference type="SUPFAM" id="SSF54593">
    <property type="entry name" value="Glyoxalase/Bleomycin resistance protein/Dihydroxybiphenyl dioxygenase"/>
    <property type="match status" value="1"/>
</dbReference>
<evidence type="ECO:0000256" key="2">
    <source>
        <dbReference type="ARBA" id="ARBA00022723"/>
    </source>
</evidence>
<dbReference type="NCBIfam" id="TIGR03081">
    <property type="entry name" value="metmalonyl_epim"/>
    <property type="match status" value="1"/>
</dbReference>
<organism evidence="3">
    <name type="scientific">Cyprideis torosa</name>
    <dbReference type="NCBI Taxonomy" id="163714"/>
    <lineage>
        <taxon>Eukaryota</taxon>
        <taxon>Metazoa</taxon>
        <taxon>Ecdysozoa</taxon>
        <taxon>Arthropoda</taxon>
        <taxon>Crustacea</taxon>
        <taxon>Oligostraca</taxon>
        <taxon>Ostracoda</taxon>
        <taxon>Podocopa</taxon>
        <taxon>Podocopida</taxon>
        <taxon>Cytherocopina</taxon>
        <taxon>Cytheroidea</taxon>
        <taxon>Cytherideidae</taxon>
        <taxon>Cyprideis</taxon>
    </lineage>
</organism>
<dbReference type="PANTHER" id="PTHR43048">
    <property type="entry name" value="METHYLMALONYL-COA EPIMERASE"/>
    <property type="match status" value="1"/>
</dbReference>
<sequence>MKILKIDHLGIAVNSIDGGKAFWSDTLGLNFEGAETVAEQKVTTAFFPVGESEVELLESTAPDGPVAKFIEKKGPGFQHVAFRVANIEEALAELKEKNIQLIDEKPRIGAGGAKIAFLHPKATGGYSQEEPIMSEHADLKKWQEVAEKQMKGKPLENLEWQTPEGIR</sequence>
<dbReference type="CDD" id="cd07249">
    <property type="entry name" value="MMCE"/>
    <property type="match status" value="1"/>
</dbReference>
<reference evidence="3" key="1">
    <citation type="submission" date="2020-11" db="EMBL/GenBank/DDBJ databases">
        <authorList>
            <person name="Tran Van P."/>
        </authorList>
    </citation>
    <scope>NUCLEOTIDE SEQUENCE</scope>
</reference>
<accession>A0A7R8WUJ2</accession>
<proteinExistence type="inferred from homology"/>
<feature type="non-terminal residue" evidence="3">
    <location>
        <position position="1"/>
    </location>
</feature>
<dbReference type="InterPro" id="IPR051785">
    <property type="entry name" value="MMCE/EMCE_epimerase"/>
</dbReference>
<dbReference type="Gene3D" id="3.10.180.10">
    <property type="entry name" value="2,3-Dihydroxybiphenyl 1,2-Dioxygenase, domain 1"/>
    <property type="match status" value="1"/>
</dbReference>
<evidence type="ECO:0000256" key="1">
    <source>
        <dbReference type="ARBA" id="ARBA00009308"/>
    </source>
</evidence>
<gene>
    <name evidence="3" type="ORF">CTOB1V02_LOCUS16250</name>
</gene>
<keyword evidence="2" id="KW-0479">Metal-binding</keyword>
<dbReference type="AlphaFoldDB" id="A0A7R8WUJ2"/>
<dbReference type="InterPro" id="IPR037523">
    <property type="entry name" value="VOC_core"/>
</dbReference>
<dbReference type="PANTHER" id="PTHR43048:SF3">
    <property type="entry name" value="METHYLMALONYL-COA EPIMERASE, MITOCHONDRIAL"/>
    <property type="match status" value="1"/>
</dbReference>
<evidence type="ECO:0000313" key="3">
    <source>
        <dbReference type="EMBL" id="CAD7238435.1"/>
    </source>
</evidence>
<dbReference type="InterPro" id="IPR017515">
    <property type="entry name" value="MeMalonyl-CoA_epimerase"/>
</dbReference>
<comment type="similarity">
    <text evidence="1">Belongs to the methylmalonyl-CoA epimerase family.</text>
</comment>
<dbReference type="InterPro" id="IPR029068">
    <property type="entry name" value="Glyas_Bleomycin-R_OHBP_Dase"/>
</dbReference>